<reference evidence="2" key="1">
    <citation type="journal article" date="2019" name="Int. J. Syst. Evol. Microbiol.">
        <title>The Global Catalogue of Microorganisms (GCM) 10K type strain sequencing project: providing services to taxonomists for standard genome sequencing and annotation.</title>
        <authorList>
            <consortium name="The Broad Institute Genomics Platform"/>
            <consortium name="The Broad Institute Genome Sequencing Center for Infectious Disease"/>
            <person name="Wu L."/>
            <person name="Ma J."/>
        </authorList>
    </citation>
    <scope>NUCLEOTIDE SEQUENCE [LARGE SCALE GENOMIC DNA]</scope>
    <source>
        <strain evidence="2">CCUG 55854</strain>
    </source>
</reference>
<evidence type="ECO:0008006" key="3">
    <source>
        <dbReference type="Google" id="ProtNLM"/>
    </source>
</evidence>
<gene>
    <name evidence="1" type="ORF">ACFQ2N_14100</name>
</gene>
<dbReference type="Proteomes" id="UP001597033">
    <property type="component" value="Unassembled WGS sequence"/>
</dbReference>
<dbReference type="EMBL" id="JBHTKN010000011">
    <property type="protein sequence ID" value="MFD1043481.1"/>
    <property type="molecule type" value="Genomic_DNA"/>
</dbReference>
<sequence length="159" mass="17916">MLDLLIRQWPGETHLTAEETAKVLKQHPYTVRERMRNGELPGAEKRDGIWKMPLPDLAEHIEPTPKAPQIPPPPVIVGAARRRKAIVMNYRRDRFWAQVARVLGDVETADGLDQAAQDLYDSEVRAYLTARADRRRAQLAAIASTSRTSDAEAGRIDDL</sequence>
<evidence type="ECO:0000313" key="1">
    <source>
        <dbReference type="EMBL" id="MFD1043481.1"/>
    </source>
</evidence>
<dbReference type="RefSeq" id="WP_162378058.1">
    <property type="nucleotide sequence ID" value="NZ_JBHTKN010000011.1"/>
</dbReference>
<protein>
    <recommendedName>
        <fullName evidence="3">Helix-turn-helix domain-containing protein</fullName>
    </recommendedName>
</protein>
<proteinExistence type="predicted"/>
<organism evidence="1 2">
    <name type="scientific">Pseudoxanthomonas kaohsiungensis</name>
    <dbReference type="NCBI Taxonomy" id="283923"/>
    <lineage>
        <taxon>Bacteria</taxon>
        <taxon>Pseudomonadati</taxon>
        <taxon>Pseudomonadota</taxon>
        <taxon>Gammaproteobacteria</taxon>
        <taxon>Lysobacterales</taxon>
        <taxon>Lysobacteraceae</taxon>
        <taxon>Pseudoxanthomonas</taxon>
    </lineage>
</organism>
<keyword evidence="2" id="KW-1185">Reference proteome</keyword>
<evidence type="ECO:0000313" key="2">
    <source>
        <dbReference type="Proteomes" id="UP001597033"/>
    </source>
</evidence>
<name>A0ABW3M0M5_9GAMM</name>
<accession>A0ABW3M0M5</accession>
<comment type="caution">
    <text evidence="1">The sequence shown here is derived from an EMBL/GenBank/DDBJ whole genome shotgun (WGS) entry which is preliminary data.</text>
</comment>